<keyword evidence="4" id="KW-1185">Reference proteome</keyword>
<name>A0A2M9ZJA6_9LEPT</name>
<dbReference type="Proteomes" id="UP000231990">
    <property type="component" value="Unassembled WGS sequence"/>
</dbReference>
<keyword evidence="1" id="KW-1133">Transmembrane helix</keyword>
<evidence type="ECO:0000313" key="5">
    <source>
        <dbReference type="Proteomes" id="UP000231990"/>
    </source>
</evidence>
<keyword evidence="1" id="KW-0472">Membrane</keyword>
<dbReference type="EMBL" id="NPDZ01000014">
    <property type="protein sequence ID" value="PJZ72033.1"/>
    <property type="molecule type" value="Genomic_DNA"/>
</dbReference>
<organism evidence="3 5">
    <name type="scientific">Leptospira perolatii</name>
    <dbReference type="NCBI Taxonomy" id="2023191"/>
    <lineage>
        <taxon>Bacteria</taxon>
        <taxon>Pseudomonadati</taxon>
        <taxon>Spirochaetota</taxon>
        <taxon>Spirochaetia</taxon>
        <taxon>Leptospirales</taxon>
        <taxon>Leptospiraceae</taxon>
        <taxon>Leptospira</taxon>
    </lineage>
</organism>
<gene>
    <name evidence="2" type="ORF">CH360_10970</name>
    <name evidence="3" type="ORF">CH373_16370</name>
</gene>
<dbReference type="AlphaFoldDB" id="A0A2M9ZJA6"/>
<evidence type="ECO:0000313" key="2">
    <source>
        <dbReference type="EMBL" id="PJZ69518.1"/>
    </source>
</evidence>
<reference evidence="4 5" key="1">
    <citation type="submission" date="2017-07" db="EMBL/GenBank/DDBJ databases">
        <title>Leptospira spp. isolated from tropical soils.</title>
        <authorList>
            <person name="Thibeaux R."/>
            <person name="Iraola G."/>
            <person name="Ferres I."/>
            <person name="Bierque E."/>
            <person name="Girault D."/>
            <person name="Soupe-Gilbert M.-E."/>
            <person name="Picardeau M."/>
            <person name="Goarant C."/>
        </authorList>
    </citation>
    <scope>NUCLEOTIDE SEQUENCE [LARGE SCALE GENOMIC DNA]</scope>
    <source>
        <strain evidence="3 5">FH1-B-B1</strain>
        <strain evidence="2 4">FH1-B-C1</strain>
    </source>
</reference>
<evidence type="ECO:0000313" key="3">
    <source>
        <dbReference type="EMBL" id="PJZ72033.1"/>
    </source>
</evidence>
<comment type="caution">
    <text evidence="3">The sequence shown here is derived from an EMBL/GenBank/DDBJ whole genome shotgun (WGS) entry which is preliminary data.</text>
</comment>
<evidence type="ECO:0000256" key="1">
    <source>
        <dbReference type="SAM" id="Phobius"/>
    </source>
</evidence>
<dbReference type="EMBL" id="NPDY01000009">
    <property type="protein sequence ID" value="PJZ69518.1"/>
    <property type="molecule type" value="Genomic_DNA"/>
</dbReference>
<keyword evidence="1" id="KW-0812">Transmembrane</keyword>
<dbReference type="Proteomes" id="UP000231962">
    <property type="component" value="Unassembled WGS sequence"/>
</dbReference>
<dbReference type="InterPro" id="IPR016195">
    <property type="entry name" value="Pol/histidinol_Pase-like"/>
</dbReference>
<accession>A0A2M9ZJA6</accession>
<evidence type="ECO:0000313" key="4">
    <source>
        <dbReference type="Proteomes" id="UP000231962"/>
    </source>
</evidence>
<dbReference type="SUPFAM" id="SSF89550">
    <property type="entry name" value="PHP domain-like"/>
    <property type="match status" value="1"/>
</dbReference>
<dbReference type="OrthoDB" id="336929at2"/>
<proteinExistence type="predicted"/>
<protein>
    <submittedName>
        <fullName evidence="3">Phosphoesterase</fullName>
    </submittedName>
</protein>
<sequence>MKVWLKRLIYFTGGLFALLVSFNIWTLIFLRSDLASNQSDGSIQKNRIYNPYESSTKLKWVKAALHIHTDAAWFTPGRNTPEEIQKVYSKFGYKLIGFTDYETVTKSKEKVIAQLPGYEWGRNFRKRHLMILGTETPDHDFFPLYANPENVQWEIDRQQKLGNFITINHPQLNESFPLEIVQKLSGYDAIEVFSPFGDIPAFWDRLLSAGLPSFCMASDDLHYLPKEEFRKIQRAGLPSFQQLTSLLYGQEGESLTRFILLNTDSLETEDVVRALKSGNYACVRKMERSLEDPVLGSFGIKDKKIVYFSFGDLAMQVDFIGANGVILQRLSGVREGNYEFRNDDTFVRIQAYFPTAVVLSNPFYPK</sequence>
<dbReference type="Gene3D" id="3.20.20.140">
    <property type="entry name" value="Metal-dependent hydrolases"/>
    <property type="match status" value="1"/>
</dbReference>
<feature type="transmembrane region" description="Helical" evidence="1">
    <location>
        <begin position="7"/>
        <end position="30"/>
    </location>
</feature>